<comment type="caution">
    <text evidence="11">The sequence shown here is derived from an EMBL/GenBank/DDBJ whole genome shotgun (WGS) entry which is preliminary data.</text>
</comment>
<organism evidence="11 14">
    <name type="scientific">Didymodactylos carnosus</name>
    <dbReference type="NCBI Taxonomy" id="1234261"/>
    <lineage>
        <taxon>Eukaryota</taxon>
        <taxon>Metazoa</taxon>
        <taxon>Spiralia</taxon>
        <taxon>Gnathifera</taxon>
        <taxon>Rotifera</taxon>
        <taxon>Eurotatoria</taxon>
        <taxon>Bdelloidea</taxon>
        <taxon>Philodinida</taxon>
        <taxon>Philodinidae</taxon>
        <taxon>Didymodactylos</taxon>
    </lineage>
</organism>
<evidence type="ECO:0000256" key="6">
    <source>
        <dbReference type="ARBA" id="ARBA00023170"/>
    </source>
</evidence>
<keyword evidence="4" id="KW-0297">G-protein coupled receptor</keyword>
<comment type="subcellular location">
    <subcellularLocation>
        <location evidence="1">Membrane</location>
        <topology evidence="1">Multi-pass membrane protein</topology>
    </subcellularLocation>
</comment>
<dbReference type="OrthoDB" id="9990906at2759"/>
<evidence type="ECO:0000256" key="3">
    <source>
        <dbReference type="ARBA" id="ARBA00022989"/>
    </source>
</evidence>
<protein>
    <recommendedName>
        <fullName evidence="9">G-protein coupled receptors family 1 profile domain-containing protein</fullName>
    </recommendedName>
</protein>
<dbReference type="EMBL" id="CAJNOQ010002461">
    <property type="protein sequence ID" value="CAF0959569.1"/>
    <property type="molecule type" value="Genomic_DNA"/>
</dbReference>
<feature type="transmembrane region" description="Helical" evidence="8">
    <location>
        <begin position="97"/>
        <end position="115"/>
    </location>
</feature>
<feature type="domain" description="G-protein coupled receptors family 1 profile" evidence="9">
    <location>
        <begin position="82"/>
        <end position="378"/>
    </location>
</feature>
<accession>A0A814DXG9</accession>
<feature type="transmembrane region" description="Helical" evidence="8">
    <location>
        <begin position="356"/>
        <end position="380"/>
    </location>
</feature>
<evidence type="ECO:0000313" key="10">
    <source>
        <dbReference type="EMBL" id="CAF0796030.1"/>
    </source>
</evidence>
<dbReference type="GO" id="GO:0005886">
    <property type="term" value="C:plasma membrane"/>
    <property type="evidence" value="ECO:0007669"/>
    <property type="project" value="TreeGrafter"/>
</dbReference>
<evidence type="ECO:0000313" key="13">
    <source>
        <dbReference type="EMBL" id="CAF3734301.1"/>
    </source>
</evidence>
<dbReference type="InterPro" id="IPR017452">
    <property type="entry name" value="GPCR_Rhodpsn_7TM"/>
</dbReference>
<dbReference type="Pfam" id="PF00001">
    <property type="entry name" value="7tm_1"/>
    <property type="match status" value="1"/>
</dbReference>
<dbReference type="GO" id="GO:0004930">
    <property type="term" value="F:G protein-coupled receptor activity"/>
    <property type="evidence" value="ECO:0007669"/>
    <property type="project" value="UniProtKB-KW"/>
</dbReference>
<keyword evidence="6" id="KW-0675">Receptor</keyword>
<evidence type="ECO:0000313" key="12">
    <source>
        <dbReference type="EMBL" id="CAF3579075.1"/>
    </source>
</evidence>
<keyword evidence="7" id="KW-0807">Transducer</keyword>
<dbReference type="PRINTS" id="PR00237">
    <property type="entry name" value="GPCRRHODOPSN"/>
</dbReference>
<evidence type="ECO:0000256" key="7">
    <source>
        <dbReference type="ARBA" id="ARBA00023224"/>
    </source>
</evidence>
<dbReference type="PROSITE" id="PS50262">
    <property type="entry name" value="G_PROTEIN_RECEP_F1_2"/>
    <property type="match status" value="1"/>
</dbReference>
<reference evidence="11" key="1">
    <citation type="submission" date="2021-02" db="EMBL/GenBank/DDBJ databases">
        <authorList>
            <person name="Nowell W R."/>
        </authorList>
    </citation>
    <scope>NUCLEOTIDE SEQUENCE</scope>
</reference>
<feature type="transmembrane region" description="Helical" evidence="8">
    <location>
        <begin position="177"/>
        <end position="197"/>
    </location>
</feature>
<dbReference type="AlphaFoldDB" id="A0A814DXG9"/>
<dbReference type="Proteomes" id="UP000681722">
    <property type="component" value="Unassembled WGS sequence"/>
</dbReference>
<feature type="transmembrane region" description="Helical" evidence="8">
    <location>
        <begin position="71"/>
        <end position="90"/>
    </location>
</feature>
<dbReference type="CDD" id="cd14978">
    <property type="entry name" value="7tmA_FMRFamide_R-like"/>
    <property type="match status" value="1"/>
</dbReference>
<feature type="transmembrane region" description="Helical" evidence="8">
    <location>
        <begin position="235"/>
        <end position="255"/>
    </location>
</feature>
<keyword evidence="2 8" id="KW-0812">Transmembrane</keyword>
<dbReference type="Gene3D" id="1.20.1070.10">
    <property type="entry name" value="Rhodopsin 7-helix transmembrane proteins"/>
    <property type="match status" value="1"/>
</dbReference>
<proteinExistence type="predicted"/>
<name>A0A814DXG9_9BILA</name>
<gene>
    <name evidence="11" type="ORF">GPM918_LOCUS11681</name>
    <name evidence="10" type="ORF">OVA965_LOCUS4389</name>
    <name evidence="13" type="ORF">SRO942_LOCUS11682</name>
    <name evidence="12" type="ORF">TMI583_LOCUS4387</name>
</gene>
<feature type="transmembrane region" description="Helical" evidence="8">
    <location>
        <begin position="135"/>
        <end position="156"/>
    </location>
</feature>
<dbReference type="SUPFAM" id="SSF81321">
    <property type="entry name" value="Family A G protein-coupled receptor-like"/>
    <property type="match status" value="1"/>
</dbReference>
<evidence type="ECO:0000313" key="14">
    <source>
        <dbReference type="Proteomes" id="UP000663829"/>
    </source>
</evidence>
<dbReference type="Proteomes" id="UP000682733">
    <property type="component" value="Unassembled WGS sequence"/>
</dbReference>
<keyword evidence="3 8" id="KW-1133">Transmembrane helix</keyword>
<feature type="transmembrane region" description="Helical" evidence="8">
    <location>
        <begin position="310"/>
        <end position="332"/>
    </location>
</feature>
<evidence type="ECO:0000313" key="11">
    <source>
        <dbReference type="EMBL" id="CAF0959569.1"/>
    </source>
</evidence>
<dbReference type="InterPro" id="IPR000276">
    <property type="entry name" value="GPCR_Rhodpsn"/>
</dbReference>
<dbReference type="EMBL" id="CAJOBA010001148">
    <property type="protein sequence ID" value="CAF3579075.1"/>
    <property type="molecule type" value="Genomic_DNA"/>
</dbReference>
<evidence type="ECO:0000256" key="1">
    <source>
        <dbReference type="ARBA" id="ARBA00004141"/>
    </source>
</evidence>
<evidence type="ECO:0000256" key="8">
    <source>
        <dbReference type="SAM" id="Phobius"/>
    </source>
</evidence>
<sequence>MGNYPPHCQNISKYDHVADITRTSTLSPLVYGNNSTLLVEQNNLTNQTFSYEKISECWIEYRIGDFLRRSLPFIILPISLICNGISFLVLRGRHMRGTSTAFFMLALSLFDPLVLVTKNLVYKNFASSHPFHCKILYFFIYVLNYTTVWILVVMTADKFFAVWFPLKVSYFCTISRAKIVCIIILSLTSLISLHHFWTVTSLSDFDSTTNSTVKYCYYDADKYKQFMKIWRYADFFIWCFIPFILILTLSVLIIYKLRNKKSINIDLKQKRFYTNTFLGSRKLANIRKDIHIRSNQKTEAIRLKHRHITLMLLAVAVVFLLLTLPNSIYFVLDLKYDFNSRPKKNNYAQWLRYRRLTILTIVLFQLSDLQHTMNFFLYILTSNKFRQSVLSIFAVVPICRRKIQQNLQITTTTTVTTQPAYLLSFRSSTSDVSTINHHHQRNDNNHHYYQQMRNLPKKKLIQPISIASATTTSKPEQYKYRALFNNRRYSNSTPSLC</sequence>
<dbReference type="PANTHER" id="PTHR24243:SF230">
    <property type="entry name" value="G-PROTEIN COUPLED RECEPTORS FAMILY 1 PROFILE DOMAIN-CONTAINING PROTEIN"/>
    <property type="match status" value="1"/>
</dbReference>
<evidence type="ECO:0000256" key="2">
    <source>
        <dbReference type="ARBA" id="ARBA00022692"/>
    </source>
</evidence>
<dbReference type="EMBL" id="CAJOBC010002461">
    <property type="protein sequence ID" value="CAF3734301.1"/>
    <property type="molecule type" value="Genomic_DNA"/>
</dbReference>
<keyword evidence="5 8" id="KW-0472">Membrane</keyword>
<keyword evidence="14" id="KW-1185">Reference proteome</keyword>
<evidence type="ECO:0000256" key="5">
    <source>
        <dbReference type="ARBA" id="ARBA00023136"/>
    </source>
</evidence>
<dbReference type="PANTHER" id="PTHR24243">
    <property type="entry name" value="G-PROTEIN COUPLED RECEPTOR"/>
    <property type="match status" value="1"/>
</dbReference>
<dbReference type="Proteomes" id="UP000663829">
    <property type="component" value="Unassembled WGS sequence"/>
</dbReference>
<evidence type="ECO:0000259" key="9">
    <source>
        <dbReference type="PROSITE" id="PS50262"/>
    </source>
</evidence>
<dbReference type="Proteomes" id="UP000677228">
    <property type="component" value="Unassembled WGS sequence"/>
</dbReference>
<evidence type="ECO:0000256" key="4">
    <source>
        <dbReference type="ARBA" id="ARBA00023040"/>
    </source>
</evidence>
<dbReference type="EMBL" id="CAJNOK010001148">
    <property type="protein sequence ID" value="CAF0796030.1"/>
    <property type="molecule type" value="Genomic_DNA"/>
</dbReference>